<dbReference type="HAMAP" id="MF_01632">
    <property type="entry name" value="UbiC"/>
    <property type="match status" value="1"/>
</dbReference>
<evidence type="ECO:0000256" key="3">
    <source>
        <dbReference type="ARBA" id="ARBA00023239"/>
    </source>
</evidence>
<keyword evidence="3 4" id="KW-0456">Lyase</keyword>
<accession>A0ABU5NXJ9</accession>
<sequence length="198" mass="22368">MPSRDSDIGQPPTNDHTRAATLTIPATEWYRSLAAAGLRNPQVHGPARYWLQVEGSFTRALQSQCSRSFHVEVQHEGFARPTREEARHLAIPARQVAWIREVRLCGDGQPWVLARTIIPLACLEGRGRRLRHLGNRPLGAYLFSNPDWLRGPLETGLCHRTQPGQPELARRSVFRFGPRALLVGEYLLPELYRQAPAL</sequence>
<dbReference type="SUPFAM" id="SSF64288">
    <property type="entry name" value="Chorismate lyase-like"/>
    <property type="match status" value="1"/>
</dbReference>
<evidence type="ECO:0000256" key="4">
    <source>
        <dbReference type="HAMAP-Rule" id="MF_01632"/>
    </source>
</evidence>
<dbReference type="InterPro" id="IPR028978">
    <property type="entry name" value="Chorismate_lyase_/UTRA_dom_sf"/>
</dbReference>
<name>A0ABU5NXJ9_9GAMM</name>
<gene>
    <name evidence="4" type="primary">ubiC</name>
    <name evidence="5" type="ORF">U5822_07645</name>
</gene>
<dbReference type="RefSeq" id="WP_322855035.1">
    <property type="nucleotide sequence ID" value="NZ_JAYDCJ010000003.1"/>
</dbReference>
<protein>
    <recommendedName>
        <fullName evidence="4">Probable chorismate pyruvate-lyase</fullName>
        <shortName evidence="4">CL</shortName>
        <shortName evidence="4">CPL</shortName>
        <ecNumber evidence="4">4.1.3.40</ecNumber>
    </recommendedName>
</protein>
<feature type="binding site" evidence="4">
    <location>
        <position position="100"/>
    </location>
    <ligand>
        <name>substrate</name>
    </ligand>
</feature>
<comment type="similarity">
    <text evidence="4">Belongs to the UbiC family.</text>
</comment>
<comment type="caution">
    <text evidence="5">The sequence shown here is derived from an EMBL/GenBank/DDBJ whole genome shotgun (WGS) entry which is preliminary data.</text>
</comment>
<proteinExistence type="inferred from homology"/>
<dbReference type="PANTHER" id="PTHR38683">
    <property type="entry name" value="CHORISMATE PYRUVATE-LYASE"/>
    <property type="match status" value="1"/>
</dbReference>
<comment type="subcellular location">
    <subcellularLocation>
        <location evidence="4">Cytoplasm</location>
    </subcellularLocation>
</comment>
<evidence type="ECO:0000256" key="2">
    <source>
        <dbReference type="ARBA" id="ARBA00022688"/>
    </source>
</evidence>
<dbReference type="EC" id="4.1.3.40" evidence="4"/>
<dbReference type="EMBL" id="JAYDCJ010000003">
    <property type="protein sequence ID" value="MEA1080538.1"/>
    <property type="molecule type" value="Genomic_DNA"/>
</dbReference>
<evidence type="ECO:0000313" key="6">
    <source>
        <dbReference type="Proteomes" id="UP001305746"/>
    </source>
</evidence>
<keyword evidence="1 4" id="KW-0963">Cytoplasm</keyword>
<dbReference type="PANTHER" id="PTHR38683:SF1">
    <property type="entry name" value="CHORISMATE PYRUVATE-LYASE"/>
    <property type="match status" value="1"/>
</dbReference>
<dbReference type="Proteomes" id="UP001305746">
    <property type="component" value="Unassembled WGS sequence"/>
</dbReference>
<dbReference type="GO" id="GO:0008813">
    <property type="term" value="F:chorismate lyase activity"/>
    <property type="evidence" value="ECO:0007669"/>
    <property type="project" value="UniProtKB-EC"/>
</dbReference>
<feature type="binding site" evidence="4">
    <location>
        <position position="185"/>
    </location>
    <ligand>
        <name>substrate</name>
    </ligand>
</feature>
<keyword evidence="2 4" id="KW-0831">Ubiquinone biosynthesis</keyword>
<comment type="caution">
    <text evidence="4">Lacks conserved residue(s) required for the propagation of feature annotation.</text>
</comment>
<dbReference type="Pfam" id="PF04345">
    <property type="entry name" value="Chor_lyase"/>
    <property type="match status" value="1"/>
</dbReference>
<dbReference type="InterPro" id="IPR007440">
    <property type="entry name" value="Chorismate--pyruvate_lyase"/>
</dbReference>
<organism evidence="5 6">
    <name type="scientific">Marinobacter qingdaonensis</name>
    <dbReference type="NCBI Taxonomy" id="3108486"/>
    <lineage>
        <taxon>Bacteria</taxon>
        <taxon>Pseudomonadati</taxon>
        <taxon>Pseudomonadota</taxon>
        <taxon>Gammaproteobacteria</taxon>
        <taxon>Pseudomonadales</taxon>
        <taxon>Marinobacteraceae</taxon>
        <taxon>Marinobacter</taxon>
    </lineage>
</organism>
<dbReference type="Gene3D" id="3.40.1410.10">
    <property type="entry name" value="Chorismate lyase-like"/>
    <property type="match status" value="1"/>
</dbReference>
<comment type="function">
    <text evidence="4">Removes the pyruvyl group from chorismate, with concomitant aromatization of the ring, to provide 4-hydroxybenzoate (4HB) for the ubiquinone pathway.</text>
</comment>
<evidence type="ECO:0000256" key="1">
    <source>
        <dbReference type="ARBA" id="ARBA00022490"/>
    </source>
</evidence>
<comment type="catalytic activity">
    <reaction evidence="4">
        <text>chorismate = 4-hydroxybenzoate + pyruvate</text>
        <dbReference type="Rhea" id="RHEA:16505"/>
        <dbReference type="ChEBI" id="CHEBI:15361"/>
        <dbReference type="ChEBI" id="CHEBI:17879"/>
        <dbReference type="ChEBI" id="CHEBI:29748"/>
        <dbReference type="EC" id="4.1.3.40"/>
    </reaction>
</comment>
<comment type="pathway">
    <text evidence="4">Cofactor biosynthesis; ubiquinone biosynthesis.</text>
</comment>
<reference evidence="5 6" key="1">
    <citation type="submission" date="2023-12" db="EMBL/GenBank/DDBJ databases">
        <title>Marinobacter qingdaonensis sp. nov., isolated from the intertidal sediment of Qingdao, PR China.</title>
        <authorList>
            <person name="Li Y."/>
        </authorList>
    </citation>
    <scope>NUCLEOTIDE SEQUENCE [LARGE SCALE GENOMIC DNA]</scope>
    <source>
        <strain evidence="5 6">ASW11-75</strain>
    </source>
</reference>
<feature type="binding site" evidence="4">
    <location>
        <position position="138"/>
    </location>
    <ligand>
        <name>substrate</name>
    </ligand>
</feature>
<evidence type="ECO:0000313" key="5">
    <source>
        <dbReference type="EMBL" id="MEA1080538.1"/>
    </source>
</evidence>
<keyword evidence="6" id="KW-1185">Reference proteome</keyword>
<keyword evidence="4" id="KW-0670">Pyruvate</keyword>